<feature type="region of interest" description="Disordered" evidence="6">
    <location>
        <begin position="536"/>
        <end position="681"/>
    </location>
</feature>
<dbReference type="CDD" id="cd00590">
    <property type="entry name" value="RRM_SF"/>
    <property type="match status" value="1"/>
</dbReference>
<feature type="compositionally biased region" description="Low complexity" evidence="6">
    <location>
        <begin position="664"/>
        <end position="678"/>
    </location>
</feature>
<evidence type="ECO:0000256" key="6">
    <source>
        <dbReference type="SAM" id="MobiDB-lite"/>
    </source>
</evidence>
<dbReference type="InterPro" id="IPR012677">
    <property type="entry name" value="Nucleotide-bd_a/b_plait_sf"/>
</dbReference>
<dbReference type="PANTHER" id="PTHR48038">
    <property type="entry name" value="RIBONUCLEOPROTEIN RB97D"/>
    <property type="match status" value="1"/>
</dbReference>
<dbReference type="Gene3D" id="3.30.70.330">
    <property type="match status" value="1"/>
</dbReference>
<feature type="compositionally biased region" description="Basic and acidic residues" evidence="6">
    <location>
        <begin position="559"/>
        <end position="583"/>
    </location>
</feature>
<evidence type="ECO:0000256" key="2">
    <source>
        <dbReference type="ARBA" id="ARBA00022472"/>
    </source>
</evidence>
<dbReference type="InterPro" id="IPR003690">
    <property type="entry name" value="MTERF"/>
</dbReference>
<gene>
    <name evidence="9" type="ORF">V6N11_021148</name>
</gene>
<evidence type="ECO:0000256" key="5">
    <source>
        <dbReference type="PROSITE-ProRule" id="PRU00176"/>
    </source>
</evidence>
<keyword evidence="4" id="KW-0863">Zinc-finger</keyword>
<evidence type="ECO:0000256" key="1">
    <source>
        <dbReference type="ARBA" id="ARBA00007692"/>
    </source>
</evidence>
<keyword evidence="4" id="KW-0479">Metal-binding</keyword>
<evidence type="ECO:0000259" key="7">
    <source>
        <dbReference type="PROSITE" id="PS50102"/>
    </source>
</evidence>
<keyword evidence="10" id="KW-1185">Reference proteome</keyword>
<dbReference type="Gene3D" id="1.25.70.10">
    <property type="entry name" value="Transcription termination factor 3, mitochondrial"/>
    <property type="match status" value="1"/>
</dbReference>
<sequence>MLYLDSIGLDFCSLIQHHPPIISASLHDLKSTVDFLASMNFTTLELRRILSMCPHILTVKPTSLLPVFTFLLREARVNGSDLKKVINRRPRLLACIVETQLRPTLYFLQSIGISEVRRHTYLLSCSVENKLIPRIEYFQKIGFSHRQSISMFRRFPQLFNYSIKENYEPKLNYFVVEMGRDLREIKEFPQYFSFSLENRIKPRHQICVEKGVCFPLPALLKTSEVEFRSRLEQWNLKSIDHKRKGQGPRASVRARVRKVYSKTWIPDHAPAFQQTKVKTDFHQKLIVCPSFSASFARFGRCNVNMKDGYGFVVYDYPPNAHKALQALQGRNICGKPLTLTWSNKQPRPFKNLARVDQTYDREPLRMRNSARGGDYGSRNFDLNVQPDCKTSVEQTECHGTELNSADRLNAYIDYHQDHVKQFIREDDHGYKEDLLNEDAQDEPNQMDDRWDGQRNDHSNGNDIEHEIEFDRYVGHDRKADDENHQIVYYSGCPAEKSPQERIVTKLIGEETLNHPKDAKLLQACYSCGALGHKKHNCPHEITSGRYSSRKAYGSGKSGRLRENRSSFIGKETDRAWENDTEGKKRSRWKGGTPQRHNAKKERPISSPLHPDYSASRSRSKSKSIMHMPRSISQSRSRSVSSRARTSSKNLRLSSRSHYSRSRSSKSSSRSNSPTSFSSTVSLGRPSASLLDMGQFNLQGSLDKANTESKGIMVGGDVHLENAKFDNNVAPVTVENAGSSAKVESEVEKDQAMPGGNCDNHMTPRSLPQVKNPSTPLSEKSAPADESLSPENLGEIKGSQDFDALTTEDVMVQPVETDSDISVRSTSVSPEELCMVMKHYGLEPPNENERHLSAEDYFGAARMWPWEIIYYRRLKKGPISTENYARQVAQNKEFGIVDKYIGSSSGWGELDHL</sequence>
<dbReference type="EMBL" id="JBBPBN010000247">
    <property type="protein sequence ID" value="KAK8492482.1"/>
    <property type="molecule type" value="Genomic_DNA"/>
</dbReference>
<protein>
    <submittedName>
        <fullName evidence="9">Uncharacterized protein</fullName>
    </submittedName>
</protein>
<evidence type="ECO:0000256" key="4">
    <source>
        <dbReference type="PROSITE-ProRule" id="PRU00047"/>
    </source>
</evidence>
<dbReference type="Pfam" id="PF02536">
    <property type="entry name" value="mTERF"/>
    <property type="match status" value="1"/>
</dbReference>
<proteinExistence type="inferred from homology"/>
<feature type="domain" description="CCHC-type" evidence="8">
    <location>
        <begin position="524"/>
        <end position="538"/>
    </location>
</feature>
<dbReference type="Proteomes" id="UP001396334">
    <property type="component" value="Unassembled WGS sequence"/>
</dbReference>
<keyword evidence="2" id="KW-0804">Transcription</keyword>
<keyword evidence="3" id="KW-0809">Transit peptide</keyword>
<keyword evidence="4" id="KW-0862">Zinc</keyword>
<name>A0ABR2AH43_9ROSI</name>
<feature type="domain" description="RRM" evidence="7">
    <location>
        <begin position="261"/>
        <end position="344"/>
    </location>
</feature>
<feature type="region of interest" description="Disordered" evidence="6">
    <location>
        <begin position="735"/>
        <end position="790"/>
    </location>
</feature>
<reference evidence="9 10" key="1">
    <citation type="journal article" date="2024" name="G3 (Bethesda)">
        <title>Genome assembly of Hibiscus sabdariffa L. provides insights into metabolisms of medicinal natural products.</title>
        <authorList>
            <person name="Kim T."/>
        </authorList>
    </citation>
    <scope>NUCLEOTIDE SEQUENCE [LARGE SCALE GENOMIC DNA]</scope>
    <source>
        <strain evidence="9">TK-2024</strain>
        <tissue evidence="9">Old leaves</tissue>
    </source>
</reference>
<keyword evidence="2" id="KW-0805">Transcription regulation</keyword>
<dbReference type="InterPro" id="IPR035979">
    <property type="entry name" value="RBD_domain_sf"/>
</dbReference>
<evidence type="ECO:0000313" key="10">
    <source>
        <dbReference type="Proteomes" id="UP001396334"/>
    </source>
</evidence>
<dbReference type="InterPro" id="IPR001878">
    <property type="entry name" value="Znf_CCHC"/>
</dbReference>
<feature type="compositionally biased region" description="Low complexity" evidence="6">
    <location>
        <begin position="629"/>
        <end position="656"/>
    </location>
</feature>
<dbReference type="PROSITE" id="PS50102">
    <property type="entry name" value="RRM"/>
    <property type="match status" value="1"/>
</dbReference>
<dbReference type="PROSITE" id="PS50158">
    <property type="entry name" value="ZF_CCHC"/>
    <property type="match status" value="1"/>
</dbReference>
<dbReference type="PANTHER" id="PTHR48038:SF2">
    <property type="entry name" value="OS02G0536400 PROTEIN"/>
    <property type="match status" value="1"/>
</dbReference>
<evidence type="ECO:0000313" key="9">
    <source>
        <dbReference type="EMBL" id="KAK8492482.1"/>
    </source>
</evidence>
<dbReference type="InterPro" id="IPR038538">
    <property type="entry name" value="MTERF_sf"/>
</dbReference>
<organism evidence="9 10">
    <name type="scientific">Hibiscus sabdariffa</name>
    <name type="common">roselle</name>
    <dbReference type="NCBI Taxonomy" id="183260"/>
    <lineage>
        <taxon>Eukaryota</taxon>
        <taxon>Viridiplantae</taxon>
        <taxon>Streptophyta</taxon>
        <taxon>Embryophyta</taxon>
        <taxon>Tracheophyta</taxon>
        <taxon>Spermatophyta</taxon>
        <taxon>Magnoliopsida</taxon>
        <taxon>eudicotyledons</taxon>
        <taxon>Gunneridae</taxon>
        <taxon>Pentapetalae</taxon>
        <taxon>rosids</taxon>
        <taxon>malvids</taxon>
        <taxon>Malvales</taxon>
        <taxon>Malvaceae</taxon>
        <taxon>Malvoideae</taxon>
        <taxon>Hibiscus</taxon>
    </lineage>
</organism>
<dbReference type="SMART" id="SM00733">
    <property type="entry name" value="Mterf"/>
    <property type="match status" value="6"/>
</dbReference>
<comment type="similarity">
    <text evidence="1">Belongs to the mTERF family.</text>
</comment>
<keyword evidence="5" id="KW-0694">RNA-binding</keyword>
<keyword evidence="2" id="KW-0806">Transcription termination</keyword>
<evidence type="ECO:0000256" key="3">
    <source>
        <dbReference type="ARBA" id="ARBA00022946"/>
    </source>
</evidence>
<evidence type="ECO:0000259" key="8">
    <source>
        <dbReference type="PROSITE" id="PS50158"/>
    </source>
</evidence>
<accession>A0ABR2AH43</accession>
<feature type="compositionally biased region" description="Polar residues" evidence="6">
    <location>
        <begin position="768"/>
        <end position="777"/>
    </location>
</feature>
<comment type="caution">
    <text evidence="9">The sequence shown here is derived from an EMBL/GenBank/DDBJ whole genome shotgun (WGS) entry which is preliminary data.</text>
</comment>
<dbReference type="SUPFAM" id="SSF54928">
    <property type="entry name" value="RNA-binding domain, RBD"/>
    <property type="match status" value="1"/>
</dbReference>
<dbReference type="Pfam" id="PF00076">
    <property type="entry name" value="RRM_1"/>
    <property type="match status" value="1"/>
</dbReference>
<dbReference type="InterPro" id="IPR000504">
    <property type="entry name" value="RRM_dom"/>
</dbReference>